<dbReference type="AlphaFoldDB" id="A0A6D2HY56"/>
<keyword evidence="3" id="KW-1185">Reference proteome</keyword>
<dbReference type="Gene3D" id="1.20.1280.50">
    <property type="match status" value="1"/>
</dbReference>
<dbReference type="InterPro" id="IPR001810">
    <property type="entry name" value="F-box_dom"/>
</dbReference>
<dbReference type="InterPro" id="IPR050233">
    <property type="entry name" value="A_thaliana_F-box"/>
</dbReference>
<dbReference type="PANTHER" id="PTHR47993:SF395">
    <property type="entry name" value="JACALIN-RELATED LECTIN 37-RELATED"/>
    <property type="match status" value="1"/>
</dbReference>
<dbReference type="OrthoDB" id="1023261at2759"/>
<proteinExistence type="predicted"/>
<name>A0A6D2HY56_9BRAS</name>
<evidence type="ECO:0000313" key="2">
    <source>
        <dbReference type="EMBL" id="CAA7022016.1"/>
    </source>
</evidence>
<sequence length="329" mass="38806">MAMQLPWELEEEILCRLPIKSLVRFRAVSKRWNGVHKDKTFQNKHLSRSRPQFIFLTSSKTYSIDILNPNSNDPTVERTKDGAQLLYVKNGPRLFYDFGLGYDNSKPDKVYKILGYFYGREYHFLAAIYDCASQALKFIDTPEGNWLKTETAEPRKQVSLNGNLYWFSRDMNTLQYSIRSFDFSADIFKTFCKLLPCHINHHSDKHLLAVYKRDRFSLLNQCDVTRKVEVWVTKNKIDKEEQVVWIKLMTLPRTILPMLYISYYHISYFIYDKTIFMCCDHDKDLGTWIYILRGDMCKKMKIHIQMSVNLGRYHCVSTPSLTSIPLFSG</sequence>
<organism evidence="2 3">
    <name type="scientific">Microthlaspi erraticum</name>
    <dbReference type="NCBI Taxonomy" id="1685480"/>
    <lineage>
        <taxon>Eukaryota</taxon>
        <taxon>Viridiplantae</taxon>
        <taxon>Streptophyta</taxon>
        <taxon>Embryophyta</taxon>
        <taxon>Tracheophyta</taxon>
        <taxon>Spermatophyta</taxon>
        <taxon>Magnoliopsida</taxon>
        <taxon>eudicotyledons</taxon>
        <taxon>Gunneridae</taxon>
        <taxon>Pentapetalae</taxon>
        <taxon>rosids</taxon>
        <taxon>malvids</taxon>
        <taxon>Brassicales</taxon>
        <taxon>Brassicaceae</taxon>
        <taxon>Coluteocarpeae</taxon>
        <taxon>Microthlaspi</taxon>
    </lineage>
</organism>
<feature type="domain" description="F-box" evidence="1">
    <location>
        <begin position="1"/>
        <end position="44"/>
    </location>
</feature>
<protein>
    <recommendedName>
        <fullName evidence="1">F-box domain-containing protein</fullName>
    </recommendedName>
</protein>
<comment type="caution">
    <text evidence="2">The sequence shown here is derived from an EMBL/GenBank/DDBJ whole genome shotgun (WGS) entry which is preliminary data.</text>
</comment>
<dbReference type="Pfam" id="PF00646">
    <property type="entry name" value="F-box"/>
    <property type="match status" value="1"/>
</dbReference>
<evidence type="ECO:0000313" key="3">
    <source>
        <dbReference type="Proteomes" id="UP000467841"/>
    </source>
</evidence>
<dbReference type="InterPro" id="IPR017451">
    <property type="entry name" value="F-box-assoc_interact_dom"/>
</dbReference>
<reference evidence="2" key="1">
    <citation type="submission" date="2020-01" db="EMBL/GenBank/DDBJ databases">
        <authorList>
            <person name="Mishra B."/>
        </authorList>
    </citation>
    <scope>NUCLEOTIDE SEQUENCE [LARGE SCALE GENOMIC DNA]</scope>
</reference>
<dbReference type="InterPro" id="IPR006527">
    <property type="entry name" value="F-box-assoc_dom_typ1"/>
</dbReference>
<dbReference type="Proteomes" id="UP000467841">
    <property type="component" value="Unassembled WGS sequence"/>
</dbReference>
<dbReference type="NCBIfam" id="TIGR01640">
    <property type="entry name" value="F_box_assoc_1"/>
    <property type="match status" value="1"/>
</dbReference>
<dbReference type="EMBL" id="CACVBM020000666">
    <property type="protein sequence ID" value="CAA7022016.1"/>
    <property type="molecule type" value="Genomic_DNA"/>
</dbReference>
<dbReference type="InterPro" id="IPR036047">
    <property type="entry name" value="F-box-like_dom_sf"/>
</dbReference>
<accession>A0A6D2HY56</accession>
<dbReference type="PANTHER" id="PTHR47993">
    <property type="entry name" value="OS09G0372900 PROTEIN-RELATED"/>
    <property type="match status" value="1"/>
</dbReference>
<dbReference type="Pfam" id="PF07734">
    <property type="entry name" value="FBA_1"/>
    <property type="match status" value="1"/>
</dbReference>
<dbReference type="SUPFAM" id="SSF81383">
    <property type="entry name" value="F-box domain"/>
    <property type="match status" value="1"/>
</dbReference>
<gene>
    <name evidence="2" type="ORF">MERR_LOCUS9251</name>
</gene>
<dbReference type="PROSITE" id="PS50181">
    <property type="entry name" value="FBOX"/>
    <property type="match status" value="1"/>
</dbReference>
<dbReference type="SMART" id="SM00256">
    <property type="entry name" value="FBOX"/>
    <property type="match status" value="1"/>
</dbReference>
<evidence type="ECO:0000259" key="1">
    <source>
        <dbReference type="PROSITE" id="PS50181"/>
    </source>
</evidence>
<dbReference type="CDD" id="cd22157">
    <property type="entry name" value="F-box_AtFBW1-like"/>
    <property type="match status" value="1"/>
</dbReference>